<evidence type="ECO:0000313" key="2">
    <source>
        <dbReference type="Proteomes" id="UP000887159"/>
    </source>
</evidence>
<gene>
    <name evidence="1" type="ORF">TNCV_1356011</name>
</gene>
<comment type="caution">
    <text evidence="1">The sequence shown here is derived from an EMBL/GenBank/DDBJ whole genome shotgun (WGS) entry which is preliminary data.</text>
</comment>
<accession>A0A8X6SB69</accession>
<dbReference type="AlphaFoldDB" id="A0A8X6SB69"/>
<sequence>MSTYICIPISYIVRSISPRWNQRCDTQLSQKGNSIKELPTENEECFQGCTKTILRRGRNPEEPLLAVITGLVRFGIESNRYWGWHVQVQIPMQLQHNVTAHQPKWLAIGDEPVARRPWIIRFLLARDLMNVQARSIAEHFPYQGRSVQYRQHAVVHYPAERVPSMRTRVDRDVYPIAPYSIKPGDGPV</sequence>
<proteinExistence type="predicted"/>
<evidence type="ECO:0000313" key="1">
    <source>
        <dbReference type="EMBL" id="GFY08188.1"/>
    </source>
</evidence>
<dbReference type="Proteomes" id="UP000887159">
    <property type="component" value="Unassembled WGS sequence"/>
</dbReference>
<organism evidence="1 2">
    <name type="scientific">Trichonephila clavipes</name>
    <name type="common">Golden silk orbweaver</name>
    <name type="synonym">Nephila clavipes</name>
    <dbReference type="NCBI Taxonomy" id="2585209"/>
    <lineage>
        <taxon>Eukaryota</taxon>
        <taxon>Metazoa</taxon>
        <taxon>Ecdysozoa</taxon>
        <taxon>Arthropoda</taxon>
        <taxon>Chelicerata</taxon>
        <taxon>Arachnida</taxon>
        <taxon>Araneae</taxon>
        <taxon>Araneomorphae</taxon>
        <taxon>Entelegynae</taxon>
        <taxon>Araneoidea</taxon>
        <taxon>Nephilidae</taxon>
        <taxon>Trichonephila</taxon>
    </lineage>
</organism>
<dbReference type="EMBL" id="BMAU01021280">
    <property type="protein sequence ID" value="GFY08188.1"/>
    <property type="molecule type" value="Genomic_DNA"/>
</dbReference>
<keyword evidence="2" id="KW-1185">Reference proteome</keyword>
<name>A0A8X6SB69_TRICX</name>
<protein>
    <submittedName>
        <fullName evidence="1">Uncharacterized protein</fullName>
    </submittedName>
</protein>
<reference evidence="1" key="1">
    <citation type="submission" date="2020-08" db="EMBL/GenBank/DDBJ databases">
        <title>Multicomponent nature underlies the extraordinary mechanical properties of spider dragline silk.</title>
        <authorList>
            <person name="Kono N."/>
            <person name="Nakamura H."/>
            <person name="Mori M."/>
            <person name="Yoshida Y."/>
            <person name="Ohtoshi R."/>
            <person name="Malay A.D."/>
            <person name="Moran D.A.P."/>
            <person name="Tomita M."/>
            <person name="Numata K."/>
            <person name="Arakawa K."/>
        </authorList>
    </citation>
    <scope>NUCLEOTIDE SEQUENCE</scope>
</reference>